<dbReference type="GO" id="GO:0005524">
    <property type="term" value="F:ATP binding"/>
    <property type="evidence" value="ECO:0007669"/>
    <property type="project" value="UniProtKB-KW"/>
</dbReference>
<evidence type="ECO:0000256" key="1">
    <source>
        <dbReference type="ARBA" id="ARBA00000085"/>
    </source>
</evidence>
<keyword evidence="7" id="KW-0547">Nucleotide-binding</keyword>
<comment type="subcellular location">
    <subcellularLocation>
        <location evidence="2">Cell membrane</location>
        <topology evidence="2">Multi-pass membrane protein</topology>
    </subcellularLocation>
</comment>
<evidence type="ECO:0000256" key="9">
    <source>
        <dbReference type="ARBA" id="ARBA00022840"/>
    </source>
</evidence>
<dbReference type="SUPFAM" id="SSF55874">
    <property type="entry name" value="ATPase domain of HSP90 chaperone/DNA topoisomerase II/histidine kinase"/>
    <property type="match status" value="1"/>
</dbReference>
<evidence type="ECO:0000256" key="2">
    <source>
        <dbReference type="ARBA" id="ARBA00004651"/>
    </source>
</evidence>
<feature type="transmembrane region" description="Helical" evidence="13">
    <location>
        <begin position="42"/>
        <end position="63"/>
    </location>
</feature>
<evidence type="ECO:0000313" key="15">
    <source>
        <dbReference type="EMBL" id="MBC5636733.1"/>
    </source>
</evidence>
<keyword evidence="4" id="KW-1003">Cell membrane</keyword>
<dbReference type="InterPro" id="IPR003594">
    <property type="entry name" value="HATPase_dom"/>
</dbReference>
<evidence type="ECO:0000259" key="14">
    <source>
        <dbReference type="PROSITE" id="PS50109"/>
    </source>
</evidence>
<dbReference type="GO" id="GO:0016036">
    <property type="term" value="P:cellular response to phosphate starvation"/>
    <property type="evidence" value="ECO:0007669"/>
    <property type="project" value="TreeGrafter"/>
</dbReference>
<name>A0A923L592_9BACI</name>
<keyword evidence="9" id="KW-0067">ATP-binding</keyword>
<dbReference type="InterPro" id="IPR036890">
    <property type="entry name" value="HATPase_C_sf"/>
</dbReference>
<dbReference type="RefSeq" id="WP_186869450.1">
    <property type="nucleotide sequence ID" value="NZ_JACOOL010000005.1"/>
</dbReference>
<dbReference type="GO" id="GO:0005886">
    <property type="term" value="C:plasma membrane"/>
    <property type="evidence" value="ECO:0007669"/>
    <property type="project" value="UniProtKB-SubCell"/>
</dbReference>
<dbReference type="EMBL" id="JACOOL010000005">
    <property type="protein sequence ID" value="MBC5636733.1"/>
    <property type="molecule type" value="Genomic_DNA"/>
</dbReference>
<evidence type="ECO:0000256" key="5">
    <source>
        <dbReference type="ARBA" id="ARBA00022679"/>
    </source>
</evidence>
<dbReference type="Gene3D" id="3.30.565.10">
    <property type="entry name" value="Histidine kinase-like ATPase, C-terminal domain"/>
    <property type="match status" value="1"/>
</dbReference>
<evidence type="ECO:0000256" key="7">
    <source>
        <dbReference type="ARBA" id="ARBA00022741"/>
    </source>
</evidence>
<evidence type="ECO:0000256" key="10">
    <source>
        <dbReference type="ARBA" id="ARBA00022989"/>
    </source>
</evidence>
<dbReference type="PANTHER" id="PTHR45453:SF2">
    <property type="entry name" value="HISTIDINE KINASE"/>
    <property type="match status" value="1"/>
</dbReference>
<dbReference type="Proteomes" id="UP000637359">
    <property type="component" value="Unassembled WGS sequence"/>
</dbReference>
<keyword evidence="12 13" id="KW-0472">Membrane</keyword>
<reference evidence="15" key="1">
    <citation type="submission" date="2020-08" db="EMBL/GenBank/DDBJ databases">
        <title>Genome public.</title>
        <authorList>
            <person name="Liu C."/>
            <person name="Sun Q."/>
        </authorList>
    </citation>
    <scope>NUCLEOTIDE SEQUENCE</scope>
    <source>
        <strain evidence="15">BX22</strain>
    </source>
</reference>
<evidence type="ECO:0000256" key="4">
    <source>
        <dbReference type="ARBA" id="ARBA00022475"/>
    </source>
</evidence>
<protein>
    <recommendedName>
        <fullName evidence="3">histidine kinase</fullName>
        <ecNumber evidence="3">2.7.13.3</ecNumber>
    </recommendedName>
</protein>
<dbReference type="SMART" id="SM00387">
    <property type="entry name" value="HATPase_c"/>
    <property type="match status" value="1"/>
</dbReference>
<evidence type="ECO:0000256" key="3">
    <source>
        <dbReference type="ARBA" id="ARBA00012438"/>
    </source>
</evidence>
<accession>A0A923L592</accession>
<dbReference type="InterPro" id="IPR050351">
    <property type="entry name" value="BphY/WalK/GraS-like"/>
</dbReference>
<dbReference type="PANTHER" id="PTHR45453">
    <property type="entry name" value="PHOSPHATE REGULON SENSOR PROTEIN PHOR"/>
    <property type="match status" value="1"/>
</dbReference>
<feature type="transmembrane region" description="Helical" evidence="13">
    <location>
        <begin position="16"/>
        <end position="36"/>
    </location>
</feature>
<keyword evidence="8 15" id="KW-0418">Kinase</keyword>
<evidence type="ECO:0000256" key="13">
    <source>
        <dbReference type="SAM" id="Phobius"/>
    </source>
</evidence>
<evidence type="ECO:0000256" key="8">
    <source>
        <dbReference type="ARBA" id="ARBA00022777"/>
    </source>
</evidence>
<proteinExistence type="predicted"/>
<comment type="catalytic activity">
    <reaction evidence="1">
        <text>ATP + protein L-histidine = ADP + protein N-phospho-L-histidine.</text>
        <dbReference type="EC" id="2.7.13.3"/>
    </reaction>
</comment>
<keyword evidence="10 13" id="KW-1133">Transmembrane helix</keyword>
<keyword evidence="11" id="KW-0902">Two-component regulatory system</keyword>
<dbReference type="AlphaFoldDB" id="A0A923L592"/>
<evidence type="ECO:0000256" key="12">
    <source>
        <dbReference type="ARBA" id="ARBA00023136"/>
    </source>
</evidence>
<gene>
    <name evidence="15" type="ORF">H8S33_07890</name>
</gene>
<dbReference type="PROSITE" id="PS50109">
    <property type="entry name" value="HIS_KIN"/>
    <property type="match status" value="1"/>
</dbReference>
<evidence type="ECO:0000256" key="11">
    <source>
        <dbReference type="ARBA" id="ARBA00023012"/>
    </source>
</evidence>
<dbReference type="GO" id="GO:0004721">
    <property type="term" value="F:phosphoprotein phosphatase activity"/>
    <property type="evidence" value="ECO:0007669"/>
    <property type="project" value="TreeGrafter"/>
</dbReference>
<organism evidence="15 16">
    <name type="scientific">Ornithinibacillus hominis</name>
    <dbReference type="NCBI Taxonomy" id="2763055"/>
    <lineage>
        <taxon>Bacteria</taxon>
        <taxon>Bacillati</taxon>
        <taxon>Bacillota</taxon>
        <taxon>Bacilli</taxon>
        <taxon>Bacillales</taxon>
        <taxon>Bacillaceae</taxon>
        <taxon>Ornithinibacillus</taxon>
    </lineage>
</organism>
<sequence>MKWLKQIYDCFQAYKLWFLILLVTNVFFIFLAWLAYPETFTVLVGLMIMFTLAMVVISLFFIVKKQREIEAAFENFLVEANETNEEILCRVSPKTHRSFIRRMGSVMRVNQMKLDEQVTELADYESYIEGWVHEIKKPLSLMTLVLDNRRDGMSPLVRQRMVHVRDQMQGDVERILYFARLRSAHKDYIFEPINIIAFCKRTMEDQQSLLDEAGFHIQFIGEEMEVLSDRKGLAFILEQVIANSAKYMLPDQESPMLKFETVYDKVGDQTILHITDNGPGVFQEDLPFIFDKGFTGRKGTYARESTGMGLYLVHKMANDLAIQLDAKSEPGSGLSISLFFPRVKASLSNKV</sequence>
<keyword evidence="5" id="KW-0808">Transferase</keyword>
<dbReference type="EC" id="2.7.13.3" evidence="3"/>
<comment type="caution">
    <text evidence="15">The sequence shown here is derived from an EMBL/GenBank/DDBJ whole genome shotgun (WGS) entry which is preliminary data.</text>
</comment>
<keyword evidence="6 13" id="KW-0812">Transmembrane</keyword>
<feature type="domain" description="Histidine kinase" evidence="14">
    <location>
        <begin position="130"/>
        <end position="344"/>
    </location>
</feature>
<evidence type="ECO:0000313" key="16">
    <source>
        <dbReference type="Proteomes" id="UP000637359"/>
    </source>
</evidence>
<dbReference type="InterPro" id="IPR005467">
    <property type="entry name" value="His_kinase_dom"/>
</dbReference>
<evidence type="ECO:0000256" key="6">
    <source>
        <dbReference type="ARBA" id="ARBA00022692"/>
    </source>
</evidence>
<dbReference type="GO" id="GO:0000155">
    <property type="term" value="F:phosphorelay sensor kinase activity"/>
    <property type="evidence" value="ECO:0007669"/>
    <property type="project" value="TreeGrafter"/>
</dbReference>
<keyword evidence="16" id="KW-1185">Reference proteome</keyword>
<dbReference type="Pfam" id="PF02518">
    <property type="entry name" value="HATPase_c"/>
    <property type="match status" value="1"/>
</dbReference>